<accession>A0A8J7SKQ6</accession>
<evidence type="ECO:0000313" key="2">
    <source>
        <dbReference type="Proteomes" id="UP000624703"/>
    </source>
</evidence>
<comment type="caution">
    <text evidence="1">The sequence shown here is derived from an EMBL/GenBank/DDBJ whole genome shotgun (WGS) entry which is preliminary data.</text>
</comment>
<dbReference type="EMBL" id="JAENIM010000044">
    <property type="protein sequence ID" value="MBK1792254.1"/>
    <property type="molecule type" value="Genomic_DNA"/>
</dbReference>
<organism evidence="1 2">
    <name type="scientific">Persicirhabdus sediminis</name>
    <dbReference type="NCBI Taxonomy" id="454144"/>
    <lineage>
        <taxon>Bacteria</taxon>
        <taxon>Pseudomonadati</taxon>
        <taxon>Verrucomicrobiota</taxon>
        <taxon>Verrucomicrobiia</taxon>
        <taxon>Verrucomicrobiales</taxon>
        <taxon>Verrucomicrobiaceae</taxon>
        <taxon>Persicirhabdus</taxon>
    </lineage>
</organism>
<sequence>MAGDLGEKAAEKPEKTEVVSAEMIVDKGIMVKLAEKCRAFFAAFFSGISPAEGMAKCQPCAMA</sequence>
<evidence type="ECO:0000313" key="1">
    <source>
        <dbReference type="EMBL" id="MBK1792254.1"/>
    </source>
</evidence>
<protein>
    <submittedName>
        <fullName evidence="1">Uncharacterized protein</fullName>
    </submittedName>
</protein>
<name>A0A8J7SKQ6_9BACT</name>
<dbReference type="RefSeq" id="WP_200312267.1">
    <property type="nucleotide sequence ID" value="NZ_JAENIM010000044.1"/>
</dbReference>
<gene>
    <name evidence="1" type="ORF">JIN82_13915</name>
</gene>
<dbReference type="AlphaFoldDB" id="A0A8J7SKQ6"/>
<dbReference type="Proteomes" id="UP000624703">
    <property type="component" value="Unassembled WGS sequence"/>
</dbReference>
<proteinExistence type="predicted"/>
<keyword evidence="2" id="KW-1185">Reference proteome</keyword>
<reference evidence="1" key="1">
    <citation type="submission" date="2021-01" db="EMBL/GenBank/DDBJ databases">
        <title>Modified the classification status of verrucomicrobia.</title>
        <authorList>
            <person name="Feng X."/>
        </authorList>
    </citation>
    <scope>NUCLEOTIDE SEQUENCE</scope>
    <source>
        <strain evidence="1">_KCTC 22039</strain>
    </source>
</reference>